<dbReference type="SMART" id="SM00554">
    <property type="entry name" value="FAS1"/>
    <property type="match status" value="1"/>
</dbReference>
<feature type="domain" description="FAS1" evidence="1">
    <location>
        <begin position="3"/>
        <end position="128"/>
    </location>
</feature>
<gene>
    <name evidence="2" type="ORF">GCM10009560_11790</name>
</gene>
<sequence>MAGQKVADAMAGVPELSSFVGLINSANYTDTFNNATDVTVFAPVNAAFAKSGPPPTDQNKVIALLGYHVVQGRKTPADLADATLPTTQTGSITTKASGDTIKINGTATVICANIQTANANLYLIDTVLTPPS</sequence>
<accession>A0ABN1NTC8</accession>
<dbReference type="InterPro" id="IPR000782">
    <property type="entry name" value="FAS1_domain"/>
</dbReference>
<evidence type="ECO:0000313" key="3">
    <source>
        <dbReference type="Proteomes" id="UP001501578"/>
    </source>
</evidence>
<reference evidence="2 3" key="1">
    <citation type="journal article" date="2019" name="Int. J. Syst. Evol. Microbiol.">
        <title>The Global Catalogue of Microorganisms (GCM) 10K type strain sequencing project: providing services to taxonomists for standard genome sequencing and annotation.</title>
        <authorList>
            <consortium name="The Broad Institute Genomics Platform"/>
            <consortium name="The Broad Institute Genome Sequencing Center for Infectious Disease"/>
            <person name="Wu L."/>
            <person name="Ma J."/>
        </authorList>
    </citation>
    <scope>NUCLEOTIDE SEQUENCE [LARGE SCALE GENOMIC DNA]</scope>
    <source>
        <strain evidence="2 3">JCM 11136</strain>
    </source>
</reference>
<evidence type="ECO:0000313" key="2">
    <source>
        <dbReference type="EMBL" id="GAA0916539.1"/>
    </source>
</evidence>
<proteinExistence type="predicted"/>
<evidence type="ECO:0000259" key="1">
    <source>
        <dbReference type="PROSITE" id="PS50213"/>
    </source>
</evidence>
<dbReference type="PANTHER" id="PTHR10900:SF77">
    <property type="entry name" value="FI19380P1"/>
    <property type="match status" value="1"/>
</dbReference>
<keyword evidence="3" id="KW-1185">Reference proteome</keyword>
<name>A0ABN1NTC8_9ACTN</name>
<dbReference type="SUPFAM" id="SSF82153">
    <property type="entry name" value="FAS1 domain"/>
    <property type="match status" value="1"/>
</dbReference>
<dbReference type="RefSeq" id="WP_343948664.1">
    <property type="nucleotide sequence ID" value="NZ_BAAAHQ010000004.1"/>
</dbReference>
<protein>
    <recommendedName>
        <fullName evidence="1">FAS1 domain-containing protein</fullName>
    </recommendedName>
</protein>
<organism evidence="2 3">
    <name type="scientific">Nonomuraea longicatena</name>
    <dbReference type="NCBI Taxonomy" id="83682"/>
    <lineage>
        <taxon>Bacteria</taxon>
        <taxon>Bacillati</taxon>
        <taxon>Actinomycetota</taxon>
        <taxon>Actinomycetes</taxon>
        <taxon>Streptosporangiales</taxon>
        <taxon>Streptosporangiaceae</taxon>
        <taxon>Nonomuraea</taxon>
    </lineage>
</organism>
<dbReference type="Pfam" id="PF02469">
    <property type="entry name" value="Fasciclin"/>
    <property type="match status" value="1"/>
</dbReference>
<dbReference type="PROSITE" id="PS50213">
    <property type="entry name" value="FAS1"/>
    <property type="match status" value="1"/>
</dbReference>
<dbReference type="Proteomes" id="UP001501578">
    <property type="component" value="Unassembled WGS sequence"/>
</dbReference>
<dbReference type="EMBL" id="BAAAHQ010000004">
    <property type="protein sequence ID" value="GAA0916539.1"/>
    <property type="molecule type" value="Genomic_DNA"/>
</dbReference>
<dbReference type="InterPro" id="IPR050904">
    <property type="entry name" value="Adhesion/Biosynth-related"/>
</dbReference>
<comment type="caution">
    <text evidence="2">The sequence shown here is derived from an EMBL/GenBank/DDBJ whole genome shotgun (WGS) entry which is preliminary data.</text>
</comment>
<dbReference type="Gene3D" id="2.30.180.10">
    <property type="entry name" value="FAS1 domain"/>
    <property type="match status" value="1"/>
</dbReference>
<dbReference type="PANTHER" id="PTHR10900">
    <property type="entry name" value="PERIOSTIN-RELATED"/>
    <property type="match status" value="1"/>
</dbReference>
<dbReference type="InterPro" id="IPR036378">
    <property type="entry name" value="FAS1_dom_sf"/>
</dbReference>